<evidence type="ECO:0000256" key="1">
    <source>
        <dbReference type="ARBA" id="ARBA00001946"/>
    </source>
</evidence>
<reference evidence="8 9" key="1">
    <citation type="submission" date="2018-01" db="EMBL/GenBank/DDBJ databases">
        <title>Metagenomic assembled genomes from two thermal pools in the Uzon Caldera, Kamchatka, Russia.</title>
        <authorList>
            <person name="Wilkins L."/>
            <person name="Ettinger C."/>
        </authorList>
    </citation>
    <scope>NUCLEOTIDE SEQUENCE [LARGE SCALE GENOMIC DNA]</scope>
    <source>
        <strain evidence="8">ZAV-08</strain>
    </source>
</reference>
<name>A0A2N7PN18_9BACT</name>
<comment type="similarity">
    <text evidence="2">Belongs to the KdsC family.</text>
</comment>
<gene>
    <name evidence="8" type="ORF">C0190_04610</name>
</gene>
<dbReference type="InterPro" id="IPR010023">
    <property type="entry name" value="KdsC_fam"/>
</dbReference>
<keyword evidence="4 7" id="KW-0479">Metal-binding</keyword>
<dbReference type="NCBIfam" id="TIGR01670">
    <property type="entry name" value="KdsC-phosphatas"/>
    <property type="match status" value="1"/>
</dbReference>
<comment type="caution">
    <text evidence="8">The sequence shown here is derived from an EMBL/GenBank/DDBJ whole genome shotgun (WGS) entry which is preliminary data.</text>
</comment>
<evidence type="ECO:0000256" key="7">
    <source>
        <dbReference type="PIRSR" id="PIRSR006118-2"/>
    </source>
</evidence>
<evidence type="ECO:0000256" key="5">
    <source>
        <dbReference type="ARBA" id="ARBA00022801"/>
    </source>
</evidence>
<feature type="binding site" evidence="7">
    <location>
        <position position="20"/>
    </location>
    <ligand>
        <name>Mg(2+)</name>
        <dbReference type="ChEBI" id="CHEBI:18420"/>
    </ligand>
</feature>
<evidence type="ECO:0000256" key="3">
    <source>
        <dbReference type="ARBA" id="ARBA00011881"/>
    </source>
</evidence>
<comment type="subunit">
    <text evidence="3">Homotetramer.</text>
</comment>
<dbReference type="EMBL" id="PNIK01000065">
    <property type="protein sequence ID" value="PMP66791.1"/>
    <property type="molecule type" value="Genomic_DNA"/>
</dbReference>
<evidence type="ECO:0000256" key="4">
    <source>
        <dbReference type="ARBA" id="ARBA00022723"/>
    </source>
</evidence>
<feature type="binding site" evidence="7">
    <location>
        <position position="113"/>
    </location>
    <ligand>
        <name>Mg(2+)</name>
        <dbReference type="ChEBI" id="CHEBI:18420"/>
    </ligand>
</feature>
<comment type="cofactor">
    <cofactor evidence="1 7">
        <name>Mg(2+)</name>
        <dbReference type="ChEBI" id="CHEBI:18420"/>
    </cofactor>
</comment>
<dbReference type="InterPro" id="IPR023214">
    <property type="entry name" value="HAD_sf"/>
</dbReference>
<evidence type="ECO:0000313" key="8">
    <source>
        <dbReference type="EMBL" id="PMP66791.1"/>
    </source>
</evidence>
<dbReference type="PANTHER" id="PTHR21485:SF3">
    <property type="entry name" value="N-ACYLNEURAMINATE CYTIDYLYLTRANSFERASE"/>
    <property type="match status" value="1"/>
</dbReference>
<protein>
    <submittedName>
        <fullName evidence="8">Phenylphosphate carboxylase subunit delta</fullName>
    </submittedName>
</protein>
<dbReference type="Proteomes" id="UP000235460">
    <property type="component" value="Unassembled WGS sequence"/>
</dbReference>
<dbReference type="SUPFAM" id="SSF56784">
    <property type="entry name" value="HAD-like"/>
    <property type="match status" value="1"/>
</dbReference>
<dbReference type="Gene3D" id="3.40.50.1000">
    <property type="entry name" value="HAD superfamily/HAD-like"/>
    <property type="match status" value="1"/>
</dbReference>
<keyword evidence="6 7" id="KW-0460">Magnesium</keyword>
<dbReference type="InterPro" id="IPR036412">
    <property type="entry name" value="HAD-like_sf"/>
</dbReference>
<dbReference type="CDD" id="cd01630">
    <property type="entry name" value="HAD_KDO-like"/>
    <property type="match status" value="1"/>
</dbReference>
<organism evidence="8 9">
    <name type="scientific">Thermodesulfobacterium geofontis</name>
    <dbReference type="NCBI Taxonomy" id="1295609"/>
    <lineage>
        <taxon>Bacteria</taxon>
        <taxon>Pseudomonadati</taxon>
        <taxon>Thermodesulfobacteriota</taxon>
        <taxon>Thermodesulfobacteria</taxon>
        <taxon>Thermodesulfobacteriales</taxon>
        <taxon>Thermodesulfobacteriaceae</taxon>
        <taxon>Thermodesulfobacterium</taxon>
    </lineage>
</organism>
<sequence length="177" mass="20046">MEYPENVLKKAEKIKFLLLDVDGVLTDGKIIIDENGREIKNFYVLDGMGIKLLQKIGVEVGIISSRFSLVVEYRAKELGIEVLIQGELKKLSAYEKILKDKKLKDEEIAYVGDDWVDLPILKRAGLAIGVPNAWYPVNEYVDYITKNPGGKGAVREVCDLILKAKGKWEELLNFYLI</sequence>
<accession>A0A2N7PN18</accession>
<dbReference type="GO" id="GO:0016788">
    <property type="term" value="F:hydrolase activity, acting on ester bonds"/>
    <property type="evidence" value="ECO:0007669"/>
    <property type="project" value="InterPro"/>
</dbReference>
<dbReference type="Pfam" id="PF08282">
    <property type="entry name" value="Hydrolase_3"/>
    <property type="match status" value="1"/>
</dbReference>
<dbReference type="SFLD" id="SFLDS00003">
    <property type="entry name" value="Haloacid_Dehalogenase"/>
    <property type="match status" value="1"/>
</dbReference>
<dbReference type="PIRSF" id="PIRSF006118">
    <property type="entry name" value="KDO8-P_Ptase"/>
    <property type="match status" value="1"/>
</dbReference>
<dbReference type="InterPro" id="IPR050793">
    <property type="entry name" value="CMP-NeuNAc_synthase"/>
</dbReference>
<evidence type="ECO:0000256" key="2">
    <source>
        <dbReference type="ARBA" id="ARBA00005893"/>
    </source>
</evidence>
<dbReference type="InterPro" id="IPR006549">
    <property type="entry name" value="HAD-SF_hydro_IIIA"/>
</dbReference>
<dbReference type="FunFam" id="3.40.50.1000:FF:000029">
    <property type="entry name" value="3-deoxy-D-manno-octulosonate 8-phosphate phosphatase KdsC"/>
    <property type="match status" value="1"/>
</dbReference>
<evidence type="ECO:0000256" key="6">
    <source>
        <dbReference type="ARBA" id="ARBA00022842"/>
    </source>
</evidence>
<dbReference type="AlphaFoldDB" id="A0A2N7PN18"/>
<proteinExistence type="inferred from homology"/>
<keyword evidence="5" id="KW-0378">Hydrolase</keyword>
<dbReference type="NCBIfam" id="TIGR01662">
    <property type="entry name" value="HAD-SF-IIIA"/>
    <property type="match status" value="1"/>
</dbReference>
<dbReference type="GO" id="GO:0046872">
    <property type="term" value="F:metal ion binding"/>
    <property type="evidence" value="ECO:0007669"/>
    <property type="project" value="UniProtKB-KW"/>
</dbReference>
<feature type="binding site" evidence="7">
    <location>
        <position position="22"/>
    </location>
    <ligand>
        <name>substrate</name>
    </ligand>
</feature>
<dbReference type="SFLD" id="SFLDG01136">
    <property type="entry name" value="C1.6:_Phosphoserine_Phosphatas"/>
    <property type="match status" value="1"/>
</dbReference>
<dbReference type="GO" id="GO:0008781">
    <property type="term" value="F:N-acylneuraminate cytidylyltransferase activity"/>
    <property type="evidence" value="ECO:0007669"/>
    <property type="project" value="TreeGrafter"/>
</dbReference>
<dbReference type="PANTHER" id="PTHR21485">
    <property type="entry name" value="HAD SUPERFAMILY MEMBERS CMAS AND KDSC"/>
    <property type="match status" value="1"/>
</dbReference>
<evidence type="ECO:0000313" key="9">
    <source>
        <dbReference type="Proteomes" id="UP000235460"/>
    </source>
</evidence>
<dbReference type="SFLD" id="SFLDG01138">
    <property type="entry name" value="C1.6.2:_Deoxy-d-mannose-octulo"/>
    <property type="match status" value="1"/>
</dbReference>